<dbReference type="GO" id="GO:0006032">
    <property type="term" value="P:chitin catabolic process"/>
    <property type="evidence" value="ECO:0007669"/>
    <property type="project" value="UniProtKB-KW"/>
</dbReference>
<dbReference type="Gene3D" id="3.20.20.370">
    <property type="entry name" value="Glycoside hydrolase/deacetylase"/>
    <property type="match status" value="1"/>
</dbReference>
<keyword evidence="15" id="KW-0812">Transmembrane</keyword>
<dbReference type="InterPro" id="IPR050248">
    <property type="entry name" value="Polysacc_deacetylase_ArnD"/>
</dbReference>
<dbReference type="GO" id="GO:0004099">
    <property type="term" value="F:chitin deacetylase activity"/>
    <property type="evidence" value="ECO:0007669"/>
    <property type="project" value="UniProtKB-EC"/>
</dbReference>
<name>A0A1J8R4X8_9AGAM</name>
<keyword evidence="6 15" id="KW-0472">Membrane</keyword>
<keyword evidence="4" id="KW-0336">GPI-anchor</keyword>
<keyword evidence="11" id="KW-0624">Polysaccharide degradation</keyword>
<dbReference type="OrthoDB" id="407355at2759"/>
<dbReference type="EC" id="3.5.1.41" evidence="12"/>
<dbReference type="GO" id="GO:0071555">
    <property type="term" value="P:cell wall organization"/>
    <property type="evidence" value="ECO:0007669"/>
    <property type="project" value="UniProtKB-KW"/>
</dbReference>
<evidence type="ECO:0000256" key="12">
    <source>
        <dbReference type="ARBA" id="ARBA00024056"/>
    </source>
</evidence>
<evidence type="ECO:0000256" key="11">
    <source>
        <dbReference type="ARBA" id="ARBA00023326"/>
    </source>
</evidence>
<protein>
    <recommendedName>
        <fullName evidence="12">chitin deacetylase</fullName>
        <ecNumber evidence="12">3.5.1.41</ecNumber>
    </recommendedName>
</protein>
<sequence>MSCLTAVLLLATSAVYATVAPTPEVTLPLNKWYHEYDHPVHALFKRGAVGDAVSYSAVGTPEWATGFPPGVPDTASLPQAWVDALNAAVKAGKIPDIPVSTGSNGMNPVYPTGYDPMSPTVCSSTWKCVIPGDLWDAPAGVVGLSFDDGPLPPSPQLYQFLANNSEHATHFFIGTNILEYPDIFMTAFATNHDDIAVHTWTHPYMTTKTNLEVLGELGWTMELIQNSTGGRVPKYWRPPYGDCDTRVRAIAKEVFGLITVIWNQDTSDWTLSEPYPAVSPEEVQQQMTKWLTGPKDTGLIILEHELSDKSVKAFMDAYPLMVSNGWKRLSVAQLDAGPAYQNSWNSTSQVNPAMVGNSTIQPPTLSNTSTTKPSGTSATGKPGSSGAPDANQKSGATHFSVASLALTGIIAFIVATAGGIIMA</sequence>
<dbReference type="InterPro" id="IPR002509">
    <property type="entry name" value="NODB_dom"/>
</dbReference>
<evidence type="ECO:0000256" key="10">
    <source>
        <dbReference type="ARBA" id="ARBA00023316"/>
    </source>
</evidence>
<dbReference type="GO" id="GO:0009272">
    <property type="term" value="P:fungal-type cell wall biogenesis"/>
    <property type="evidence" value="ECO:0007669"/>
    <property type="project" value="UniProtKB-ARBA"/>
</dbReference>
<dbReference type="Proteomes" id="UP000183567">
    <property type="component" value="Unassembled WGS sequence"/>
</dbReference>
<keyword evidence="15" id="KW-1133">Transmembrane helix</keyword>
<dbReference type="PANTHER" id="PTHR10587">
    <property type="entry name" value="GLYCOSYL TRANSFERASE-RELATED"/>
    <property type="match status" value="1"/>
</dbReference>
<keyword evidence="9" id="KW-0449">Lipoprotein</keyword>
<feature type="chain" id="PRO_5012859995" description="chitin deacetylase" evidence="16">
    <location>
        <begin position="18"/>
        <end position="423"/>
    </location>
</feature>
<dbReference type="InterPro" id="IPR011330">
    <property type="entry name" value="Glyco_hydro/deAcase_b/a-brl"/>
</dbReference>
<feature type="signal peptide" evidence="16">
    <location>
        <begin position="1"/>
        <end position="17"/>
    </location>
</feature>
<evidence type="ECO:0000313" key="19">
    <source>
        <dbReference type="Proteomes" id="UP000183567"/>
    </source>
</evidence>
<dbReference type="SUPFAM" id="SSF88713">
    <property type="entry name" value="Glycoside hydrolase/deacetylase"/>
    <property type="match status" value="1"/>
</dbReference>
<dbReference type="GO" id="GO:0098552">
    <property type="term" value="C:side of membrane"/>
    <property type="evidence" value="ECO:0007669"/>
    <property type="project" value="UniProtKB-KW"/>
</dbReference>
<dbReference type="GO" id="GO:0005886">
    <property type="term" value="C:plasma membrane"/>
    <property type="evidence" value="ECO:0007669"/>
    <property type="project" value="UniProtKB-SubCell"/>
</dbReference>
<evidence type="ECO:0000256" key="6">
    <source>
        <dbReference type="ARBA" id="ARBA00023136"/>
    </source>
</evidence>
<organism evidence="18 19">
    <name type="scientific">Rhizopogon vesiculosus</name>
    <dbReference type="NCBI Taxonomy" id="180088"/>
    <lineage>
        <taxon>Eukaryota</taxon>
        <taxon>Fungi</taxon>
        <taxon>Dikarya</taxon>
        <taxon>Basidiomycota</taxon>
        <taxon>Agaricomycotina</taxon>
        <taxon>Agaricomycetes</taxon>
        <taxon>Agaricomycetidae</taxon>
        <taxon>Boletales</taxon>
        <taxon>Suillineae</taxon>
        <taxon>Rhizopogonaceae</taxon>
        <taxon>Rhizopogon</taxon>
    </lineage>
</organism>
<evidence type="ECO:0000313" key="18">
    <source>
        <dbReference type="EMBL" id="OJA18964.1"/>
    </source>
</evidence>
<evidence type="ECO:0000256" key="13">
    <source>
        <dbReference type="ARBA" id="ARBA00048494"/>
    </source>
</evidence>
<feature type="domain" description="NodB homology" evidence="17">
    <location>
        <begin position="140"/>
        <end position="329"/>
    </location>
</feature>
<proteinExistence type="predicted"/>
<keyword evidence="3" id="KW-1003">Cell membrane</keyword>
<evidence type="ECO:0000259" key="17">
    <source>
        <dbReference type="PROSITE" id="PS51677"/>
    </source>
</evidence>
<comment type="catalytic activity">
    <reaction evidence="13">
        <text>[(1-&gt;4)-N-acetyl-beta-D-glucosaminyl](n) + n H2O = chitosan + n acetate</text>
        <dbReference type="Rhea" id="RHEA:10464"/>
        <dbReference type="Rhea" id="RHEA-COMP:9593"/>
        <dbReference type="Rhea" id="RHEA-COMP:9597"/>
        <dbReference type="ChEBI" id="CHEBI:15377"/>
        <dbReference type="ChEBI" id="CHEBI:17029"/>
        <dbReference type="ChEBI" id="CHEBI:30089"/>
        <dbReference type="ChEBI" id="CHEBI:57704"/>
        <dbReference type="EC" id="3.5.1.41"/>
    </reaction>
    <physiologicalReaction direction="left-to-right" evidence="13">
        <dbReference type="Rhea" id="RHEA:10465"/>
    </physiologicalReaction>
</comment>
<evidence type="ECO:0000256" key="9">
    <source>
        <dbReference type="ARBA" id="ARBA00023288"/>
    </source>
</evidence>
<keyword evidence="5" id="KW-0146">Chitin degradation</keyword>
<dbReference type="Pfam" id="PF01522">
    <property type="entry name" value="Polysacc_deac_1"/>
    <property type="match status" value="1"/>
</dbReference>
<evidence type="ECO:0000256" key="15">
    <source>
        <dbReference type="SAM" id="Phobius"/>
    </source>
</evidence>
<keyword evidence="4" id="KW-0325">Glycoprotein</keyword>
<comment type="subcellular location">
    <subcellularLocation>
        <location evidence="2">Cell membrane</location>
        <topology evidence="2">Lipid-anchor</topology>
        <topology evidence="2">GPI-anchor</topology>
    </subcellularLocation>
</comment>
<feature type="compositionally biased region" description="Polar residues" evidence="14">
    <location>
        <begin position="351"/>
        <end position="379"/>
    </location>
</feature>
<evidence type="ECO:0000256" key="8">
    <source>
        <dbReference type="ARBA" id="ARBA00023285"/>
    </source>
</evidence>
<accession>A0A1J8R4X8</accession>
<evidence type="ECO:0000256" key="7">
    <source>
        <dbReference type="ARBA" id="ARBA00023277"/>
    </source>
</evidence>
<keyword evidence="8" id="KW-0170">Cobalt</keyword>
<reference evidence="18 19" key="1">
    <citation type="submission" date="2016-03" db="EMBL/GenBank/DDBJ databases">
        <title>Comparative genomics of the ectomycorrhizal sister species Rhizopogon vinicolor and Rhizopogon vesiculosus (Basidiomycota: Boletales) reveals a divergence of the mating type B locus.</title>
        <authorList>
            <person name="Mujic A.B."/>
            <person name="Kuo A."/>
            <person name="Tritt A."/>
            <person name="Lipzen A."/>
            <person name="Chen C."/>
            <person name="Johnson J."/>
            <person name="Sharma A."/>
            <person name="Barry K."/>
            <person name="Grigoriev I.V."/>
            <person name="Spatafora J.W."/>
        </authorList>
    </citation>
    <scope>NUCLEOTIDE SEQUENCE [LARGE SCALE GENOMIC DNA]</scope>
    <source>
        <strain evidence="18 19">AM-OR11-056</strain>
    </source>
</reference>
<feature type="transmembrane region" description="Helical" evidence="15">
    <location>
        <begin position="401"/>
        <end position="422"/>
    </location>
</feature>
<evidence type="ECO:0000256" key="3">
    <source>
        <dbReference type="ARBA" id="ARBA00022475"/>
    </source>
</evidence>
<comment type="caution">
    <text evidence="18">The sequence shown here is derived from an EMBL/GenBank/DDBJ whole genome shotgun (WGS) entry which is preliminary data.</text>
</comment>
<evidence type="ECO:0000256" key="2">
    <source>
        <dbReference type="ARBA" id="ARBA00004609"/>
    </source>
</evidence>
<evidence type="ECO:0000256" key="16">
    <source>
        <dbReference type="SAM" id="SignalP"/>
    </source>
</evidence>
<evidence type="ECO:0000256" key="5">
    <source>
        <dbReference type="ARBA" id="ARBA00023024"/>
    </source>
</evidence>
<dbReference type="GO" id="GO:0000272">
    <property type="term" value="P:polysaccharide catabolic process"/>
    <property type="evidence" value="ECO:0007669"/>
    <property type="project" value="UniProtKB-KW"/>
</dbReference>
<gene>
    <name evidence="18" type="ORF">AZE42_00383</name>
</gene>
<evidence type="ECO:0000256" key="14">
    <source>
        <dbReference type="SAM" id="MobiDB-lite"/>
    </source>
</evidence>
<keyword evidence="16" id="KW-0732">Signal</keyword>
<dbReference type="PROSITE" id="PS51677">
    <property type="entry name" value="NODB"/>
    <property type="match status" value="1"/>
</dbReference>
<dbReference type="AlphaFoldDB" id="A0A1J8R4X8"/>
<evidence type="ECO:0000256" key="4">
    <source>
        <dbReference type="ARBA" id="ARBA00022622"/>
    </source>
</evidence>
<dbReference type="PANTHER" id="PTHR10587:SF135">
    <property type="entry name" value="CHITIN DEACETYLASE 3"/>
    <property type="match status" value="1"/>
</dbReference>
<evidence type="ECO:0000256" key="1">
    <source>
        <dbReference type="ARBA" id="ARBA00001941"/>
    </source>
</evidence>
<comment type="cofactor">
    <cofactor evidence="1">
        <name>Co(2+)</name>
        <dbReference type="ChEBI" id="CHEBI:48828"/>
    </cofactor>
</comment>
<dbReference type="STRING" id="180088.A0A1J8R4X8"/>
<keyword evidence="10" id="KW-0961">Cell wall biogenesis/degradation</keyword>
<keyword evidence="19" id="KW-1185">Reference proteome</keyword>
<dbReference type="EMBL" id="LVVM01001214">
    <property type="protein sequence ID" value="OJA18964.1"/>
    <property type="molecule type" value="Genomic_DNA"/>
</dbReference>
<keyword evidence="7" id="KW-0119">Carbohydrate metabolism</keyword>
<feature type="region of interest" description="Disordered" evidence="14">
    <location>
        <begin position="351"/>
        <end position="393"/>
    </location>
</feature>